<organism evidence="4 5">
    <name type="scientific">Paenibacillus beijingensis</name>
    <dbReference type="NCBI Taxonomy" id="1126833"/>
    <lineage>
        <taxon>Bacteria</taxon>
        <taxon>Bacillati</taxon>
        <taxon>Bacillota</taxon>
        <taxon>Bacilli</taxon>
        <taxon>Bacillales</taxon>
        <taxon>Paenibacillaceae</taxon>
        <taxon>Paenibacillus</taxon>
    </lineage>
</organism>
<feature type="domain" description="Copper amine oxidase-like N-terminal" evidence="2">
    <location>
        <begin position="35"/>
        <end position="121"/>
    </location>
</feature>
<dbReference type="RefSeq" id="WP_045672389.1">
    <property type="nucleotide sequence ID" value="NZ_CP011058.1"/>
</dbReference>
<dbReference type="SUPFAM" id="SSF55383">
    <property type="entry name" value="Copper amine oxidase, domain N"/>
    <property type="match status" value="1"/>
</dbReference>
<dbReference type="Pfam" id="PF09992">
    <property type="entry name" value="NAGPA"/>
    <property type="match status" value="1"/>
</dbReference>
<protein>
    <submittedName>
        <fullName evidence="4">Copper amine oxidase</fullName>
    </submittedName>
</protein>
<feature type="chain" id="PRO_5002296717" evidence="1">
    <location>
        <begin position="24"/>
        <end position="378"/>
    </location>
</feature>
<dbReference type="PANTHER" id="PTHR40446">
    <property type="entry name" value="N-ACETYLGLUCOSAMINE-1-PHOSPHODIESTER ALPHA-N-ACETYLGLUCOSAMINIDASE"/>
    <property type="match status" value="1"/>
</dbReference>
<dbReference type="InterPro" id="IPR036873">
    <property type="entry name" value="Rhodanese-like_dom_sf"/>
</dbReference>
<dbReference type="Pfam" id="PF07833">
    <property type="entry name" value="Cu_amine_oxidN1"/>
    <property type="match status" value="1"/>
</dbReference>
<reference evidence="4 5" key="1">
    <citation type="journal article" date="2015" name="J. Biotechnol.">
        <title>Complete genome sequence of Paenibacillus beijingensis 7188(T) (=DSM 24997(T)), a novel rhizobacterium from jujube garden soil.</title>
        <authorList>
            <person name="Kwak Y."/>
            <person name="Shin J.H."/>
        </authorList>
    </citation>
    <scope>NUCLEOTIDE SEQUENCE [LARGE SCALE GENOMIC DNA]</scope>
    <source>
        <strain evidence="4 5">DSM 24997</strain>
    </source>
</reference>
<dbReference type="PATRIC" id="fig|1126833.4.peg.5148"/>
<evidence type="ECO:0000313" key="5">
    <source>
        <dbReference type="Proteomes" id="UP000032633"/>
    </source>
</evidence>
<dbReference type="OrthoDB" id="9809781at2"/>
<keyword evidence="5" id="KW-1185">Reference proteome</keyword>
<evidence type="ECO:0000313" key="4">
    <source>
        <dbReference type="EMBL" id="AJY76964.1"/>
    </source>
</evidence>
<evidence type="ECO:0000256" key="1">
    <source>
        <dbReference type="SAM" id="SignalP"/>
    </source>
</evidence>
<dbReference type="Gene3D" id="3.30.457.10">
    <property type="entry name" value="Copper amine oxidase-like, N-terminal domain"/>
    <property type="match status" value="1"/>
</dbReference>
<dbReference type="HOGENOM" id="CLU_042776_0_0_9"/>
<dbReference type="InterPro" id="IPR018711">
    <property type="entry name" value="NAGPA"/>
</dbReference>
<keyword evidence="1" id="KW-0732">Signal</keyword>
<dbReference type="SUPFAM" id="SSF52821">
    <property type="entry name" value="Rhodanese/Cell cycle control phosphatase"/>
    <property type="match status" value="1"/>
</dbReference>
<dbReference type="InterPro" id="IPR012854">
    <property type="entry name" value="Cu_amine_oxidase-like_N"/>
</dbReference>
<sequence>MKKIIVYLLAVLLSLTGAGLCFAKEKQLGYTDPQTNRTFVPIRLLSDYAGAKVTWNEEEKRIDIVNADKNVTIVVGEMKASINGAAVMLESPPFTKDGITYVPLKFVSFALGIQLEWKANISAVLMTWNGQSMQLPVIKRGSIQEDANPIIAEQRTFKVGNKTVPVHMVTVSLLDPRIDLDIALAGNEIGKVEELKSIASRNGAILAINGTFFDAYTTSENKNPYGYLVNSGKMLHKSSGDLRTIFLYDRNNFAELIAGADFPGRFRKGTIDGALQAGPRLLLDGKVDLNVKQEGFRDPKILTGGGARSALGITRDHKLILLTSSGATIPQLASIMKQAGAFQAMNLDGGASSGLYYDGKYITAPGRQISNAILVKYV</sequence>
<name>A0A0D5NNR8_9BACL</name>
<feature type="domain" description="Phosphodiester glycosidase" evidence="3">
    <location>
        <begin position="202"/>
        <end position="375"/>
    </location>
</feature>
<dbReference type="STRING" id="1126833.VN24_23400"/>
<accession>A0A0D5NNR8</accession>
<dbReference type="EMBL" id="CP011058">
    <property type="protein sequence ID" value="AJY76964.1"/>
    <property type="molecule type" value="Genomic_DNA"/>
</dbReference>
<dbReference type="PANTHER" id="PTHR40446:SF2">
    <property type="entry name" value="N-ACETYLGLUCOSAMINE-1-PHOSPHODIESTER ALPHA-N-ACETYLGLUCOSAMINIDASE"/>
    <property type="match status" value="1"/>
</dbReference>
<gene>
    <name evidence="4" type="ORF">VN24_23400</name>
</gene>
<dbReference type="KEGG" id="pbj:VN24_23400"/>
<dbReference type="AlphaFoldDB" id="A0A0D5NNR8"/>
<feature type="signal peptide" evidence="1">
    <location>
        <begin position="1"/>
        <end position="23"/>
    </location>
</feature>
<evidence type="ECO:0000259" key="3">
    <source>
        <dbReference type="Pfam" id="PF09992"/>
    </source>
</evidence>
<dbReference type="InterPro" id="IPR036582">
    <property type="entry name" value="Mao_N_sf"/>
</dbReference>
<reference evidence="5" key="2">
    <citation type="submission" date="2015-03" db="EMBL/GenBank/DDBJ databases">
        <title>Genome sequence of Paenibacillus beijingensis strain DSM 24997T.</title>
        <authorList>
            <person name="Kwak Y."/>
            <person name="Shin J.-H."/>
        </authorList>
    </citation>
    <scope>NUCLEOTIDE SEQUENCE [LARGE SCALE GENOMIC DNA]</scope>
    <source>
        <strain evidence="5">DSM 24997</strain>
    </source>
</reference>
<evidence type="ECO:0000259" key="2">
    <source>
        <dbReference type="Pfam" id="PF07833"/>
    </source>
</evidence>
<dbReference type="Proteomes" id="UP000032633">
    <property type="component" value="Chromosome"/>
</dbReference>
<proteinExistence type="predicted"/>